<reference evidence="1" key="1">
    <citation type="submission" date="2022-09" db="EMBL/GenBank/DDBJ databases">
        <title>Actin cytoskeleton and complex cell architecture in an #Asgard archaeon.</title>
        <authorList>
            <person name="Ponce Toledo R.I."/>
            <person name="Schleper C."/>
            <person name="Rodrigues Oliveira T."/>
            <person name="Wollweber F."/>
            <person name="Xu J."/>
            <person name="Rittmann S."/>
            <person name="Klingl A."/>
            <person name="Pilhofer M."/>
        </authorList>
    </citation>
    <scope>NUCLEOTIDE SEQUENCE</scope>
    <source>
        <strain evidence="1">B-35</strain>
    </source>
</reference>
<gene>
    <name evidence="1" type="ORF">NEF87_003931</name>
</gene>
<dbReference type="EMBL" id="CP104013">
    <property type="protein sequence ID" value="UYP47646.1"/>
    <property type="molecule type" value="Genomic_DNA"/>
</dbReference>
<evidence type="ECO:0008006" key="3">
    <source>
        <dbReference type="Google" id="ProtNLM"/>
    </source>
</evidence>
<evidence type="ECO:0000313" key="1">
    <source>
        <dbReference type="EMBL" id="UYP47646.1"/>
    </source>
</evidence>
<keyword evidence="2" id="KW-1185">Reference proteome</keyword>
<organism evidence="1 2">
    <name type="scientific">Candidatus Lokiarchaeum ossiferum</name>
    <dbReference type="NCBI Taxonomy" id="2951803"/>
    <lineage>
        <taxon>Archaea</taxon>
        <taxon>Promethearchaeati</taxon>
        <taxon>Promethearchaeota</taxon>
        <taxon>Promethearchaeia</taxon>
        <taxon>Promethearchaeales</taxon>
        <taxon>Promethearchaeaceae</taxon>
        <taxon>Candidatus Lokiarchaeum</taxon>
    </lineage>
</organism>
<dbReference type="Proteomes" id="UP001208689">
    <property type="component" value="Chromosome"/>
</dbReference>
<sequence length="858" mass="101644">MIHGTNVIDDFDEISSHIDKLLNQEQQYWAIQLCNTTIKEIQTSNLSNSEIMRRYTILIDLWEHHLRVLVKNFYANWPLIYNAYNFLFEILFLIQDFSRLIYNGLRLAKVLVKIGFSNDFSIANFLDSLAIFTARADYFKETIELLLLSLFFKKNYQRNDYFERTLAKLSEILRKIAHDQRPILLKSVSLNIYQQFFEGSIKYIEFIETIYLVSLNKIDKSVQEAFHILIKEKVHLMDPGQNLDLTQQTIVNLQMIKENSWAYSIVQNYCEELKNNNELSKAKKFLREFIKTCYRQGSYQTAFLAYEHLATFFTNFKGFPTYLVSIWAEAAKKFRNLKDKKYFVRAIKEYRDLLIVPDDYYSFKDYCYARNEYYLICRGHIFTSKEDFWWAALHRGFFEEGYLEIVTLSAKQLGIQDHPCFIQLIEEQLPFTINRIKERRISRKEADIGGMMPSEILLKLRIPSRKPIKLFSEIYYKSGFSKMDNIETKEYWDEPYLNELYLNLPVYGTTIDNATHSEKNETVILEQQQFGMLAYLFLPQNIRDFIEELNLRSDHTPEVYVIMDEPNFPLEMLNDQRSSFGSKFAFGYRFREPKLAMEKIKVGKSQDEINLKFTMLSIGDLNQKFPHVWNEEEQQYCPLFKFQNGEIQRKFIEEKINNLQNLVDRFSSIDPSYSSKDSIEKEITSGIYNIIHISANMFYLDQNPSQSYFLTSNNEVLSIQEIIDMLSYAKQRNELQGLPYFRPLLILDVRIIDESNKSIPRFFTQIYNITKSISSRHFIGIFARISNEFNDMLKLYLGEFINHIFLNESIGSAHLKVNKQLFNISQSFSDENEEDSRLKMILRESHYVFIGDPSLKLE</sequence>
<protein>
    <recommendedName>
        <fullName evidence="3">CHAT domain-containing protein</fullName>
    </recommendedName>
</protein>
<accession>A0ABY6HW84</accession>
<name>A0ABY6HW84_9ARCH</name>
<proteinExistence type="predicted"/>
<evidence type="ECO:0000313" key="2">
    <source>
        <dbReference type="Proteomes" id="UP001208689"/>
    </source>
</evidence>